<evidence type="ECO:0000256" key="10">
    <source>
        <dbReference type="ARBA" id="ARBA00023004"/>
    </source>
</evidence>
<comment type="caution">
    <text evidence="15">The sequence shown here is derived from an EMBL/GenBank/DDBJ whole genome shotgun (WGS) entry which is preliminary data.</text>
</comment>
<evidence type="ECO:0000256" key="5">
    <source>
        <dbReference type="ARBA" id="ARBA00022617"/>
    </source>
</evidence>
<dbReference type="InterPro" id="IPR052168">
    <property type="entry name" value="Cytochrome_b561_oxidase"/>
</dbReference>
<keyword evidence="9 13" id="KW-1133">Transmembrane helix</keyword>
<keyword evidence="6 13" id="KW-0812">Transmembrane</keyword>
<keyword evidence="7" id="KW-0479">Metal-binding</keyword>
<evidence type="ECO:0000256" key="6">
    <source>
        <dbReference type="ARBA" id="ARBA00022692"/>
    </source>
</evidence>
<organism evidence="15 16">
    <name type="scientific">Ideonella azotifigens</name>
    <dbReference type="NCBI Taxonomy" id="513160"/>
    <lineage>
        <taxon>Bacteria</taxon>
        <taxon>Pseudomonadati</taxon>
        <taxon>Pseudomonadota</taxon>
        <taxon>Betaproteobacteria</taxon>
        <taxon>Burkholderiales</taxon>
        <taxon>Sphaerotilaceae</taxon>
        <taxon>Ideonella</taxon>
    </lineage>
</organism>
<comment type="subcellular location">
    <subcellularLocation>
        <location evidence="2">Cell membrane</location>
        <topology evidence="2">Multi-pass membrane protein</topology>
    </subcellularLocation>
</comment>
<evidence type="ECO:0000259" key="14">
    <source>
        <dbReference type="Pfam" id="PF01292"/>
    </source>
</evidence>
<name>A0ABN1K8K1_9BURK</name>
<feature type="transmembrane region" description="Helical" evidence="13">
    <location>
        <begin position="154"/>
        <end position="175"/>
    </location>
</feature>
<protein>
    <submittedName>
        <fullName evidence="15">Cytochrome b/b6 domain-containing protein</fullName>
    </submittedName>
</protein>
<keyword evidence="4" id="KW-1003">Cell membrane</keyword>
<dbReference type="EMBL" id="BAAAEW010000025">
    <property type="protein sequence ID" value="GAA0758348.1"/>
    <property type="molecule type" value="Genomic_DNA"/>
</dbReference>
<dbReference type="InterPro" id="IPR011577">
    <property type="entry name" value="Cyt_b561_bac/Ni-Hgenase"/>
</dbReference>
<evidence type="ECO:0000256" key="1">
    <source>
        <dbReference type="ARBA" id="ARBA00001970"/>
    </source>
</evidence>
<dbReference type="Pfam" id="PF01292">
    <property type="entry name" value="Ni_hydr_CYTB"/>
    <property type="match status" value="1"/>
</dbReference>
<proteinExistence type="inferred from homology"/>
<evidence type="ECO:0000256" key="3">
    <source>
        <dbReference type="ARBA" id="ARBA00022448"/>
    </source>
</evidence>
<accession>A0ABN1K8K1</accession>
<comment type="cofactor">
    <cofactor evidence="1">
        <name>heme b</name>
        <dbReference type="ChEBI" id="CHEBI:60344"/>
    </cofactor>
</comment>
<reference evidence="15 16" key="1">
    <citation type="journal article" date="2019" name="Int. J. Syst. Evol. Microbiol.">
        <title>The Global Catalogue of Microorganisms (GCM) 10K type strain sequencing project: providing services to taxonomists for standard genome sequencing and annotation.</title>
        <authorList>
            <consortium name="The Broad Institute Genomics Platform"/>
            <consortium name="The Broad Institute Genome Sequencing Center for Infectious Disease"/>
            <person name="Wu L."/>
            <person name="Ma J."/>
        </authorList>
    </citation>
    <scope>NUCLEOTIDE SEQUENCE [LARGE SCALE GENOMIC DNA]</scope>
    <source>
        <strain evidence="15 16">JCM 15503</strain>
    </source>
</reference>
<evidence type="ECO:0000256" key="8">
    <source>
        <dbReference type="ARBA" id="ARBA00022982"/>
    </source>
</evidence>
<evidence type="ECO:0000256" key="13">
    <source>
        <dbReference type="SAM" id="Phobius"/>
    </source>
</evidence>
<evidence type="ECO:0000256" key="9">
    <source>
        <dbReference type="ARBA" id="ARBA00022989"/>
    </source>
</evidence>
<keyword evidence="11 13" id="KW-0472">Membrane</keyword>
<evidence type="ECO:0000256" key="7">
    <source>
        <dbReference type="ARBA" id="ARBA00022723"/>
    </source>
</evidence>
<gene>
    <name evidence="15" type="ORF">GCM10009107_38780</name>
</gene>
<dbReference type="PANTHER" id="PTHR30529">
    <property type="entry name" value="CYTOCHROME B561"/>
    <property type="match status" value="1"/>
</dbReference>
<evidence type="ECO:0000256" key="2">
    <source>
        <dbReference type="ARBA" id="ARBA00004651"/>
    </source>
</evidence>
<keyword evidence="8" id="KW-0249">Electron transport</keyword>
<dbReference type="Proteomes" id="UP001500279">
    <property type="component" value="Unassembled WGS sequence"/>
</dbReference>
<comment type="similarity">
    <text evidence="12">Belongs to the cytochrome b561 family.</text>
</comment>
<keyword evidence="3" id="KW-0813">Transport</keyword>
<evidence type="ECO:0000256" key="11">
    <source>
        <dbReference type="ARBA" id="ARBA00023136"/>
    </source>
</evidence>
<keyword evidence="5" id="KW-0349">Heme</keyword>
<keyword evidence="10" id="KW-0408">Iron</keyword>
<evidence type="ECO:0000256" key="4">
    <source>
        <dbReference type="ARBA" id="ARBA00022475"/>
    </source>
</evidence>
<dbReference type="InterPro" id="IPR016174">
    <property type="entry name" value="Di-haem_cyt_TM"/>
</dbReference>
<feature type="domain" description="Cytochrome b561 bacterial/Ni-hydrogenase" evidence="14">
    <location>
        <begin position="17"/>
        <end position="187"/>
    </location>
</feature>
<evidence type="ECO:0000313" key="16">
    <source>
        <dbReference type="Proteomes" id="UP001500279"/>
    </source>
</evidence>
<dbReference type="PANTHER" id="PTHR30529:SF3">
    <property type="entry name" value="CYTOCHROME B561 HOMOLOG 1"/>
    <property type="match status" value="1"/>
</dbReference>
<feature type="transmembrane region" description="Helical" evidence="13">
    <location>
        <begin position="58"/>
        <end position="75"/>
    </location>
</feature>
<evidence type="ECO:0000256" key="12">
    <source>
        <dbReference type="ARBA" id="ARBA00037975"/>
    </source>
</evidence>
<dbReference type="RefSeq" id="WP_141289255.1">
    <property type="nucleotide sequence ID" value="NZ_BAAAEW010000025.1"/>
</dbReference>
<sequence>MAFPSSEQRAAAAPLARQPRPLAAAHWLSALALLAVFALVLGRELIDEKAVRATWLQLHRVMGLLVWALALTRLVMRSRWRLQEVLPDRPRWQVWLASGIHGLLYVFLLGLPLLGWALTNAAGKPVVLPLLGTLPTLLAPDPDLADTLEDWHGTLAWILAAMVGAHAAAALWHHLALRDGVLRAMWPWARARS</sequence>
<dbReference type="SUPFAM" id="SSF81342">
    <property type="entry name" value="Transmembrane di-heme cytochromes"/>
    <property type="match status" value="1"/>
</dbReference>
<evidence type="ECO:0000313" key="15">
    <source>
        <dbReference type="EMBL" id="GAA0758348.1"/>
    </source>
</evidence>
<keyword evidence="16" id="KW-1185">Reference proteome</keyword>
<feature type="transmembrane region" description="Helical" evidence="13">
    <location>
        <begin position="95"/>
        <end position="118"/>
    </location>
</feature>